<dbReference type="AlphaFoldDB" id="A0A4S8I8S5"/>
<proteinExistence type="predicted"/>
<feature type="region of interest" description="Disordered" evidence="1">
    <location>
        <begin position="21"/>
        <end position="96"/>
    </location>
</feature>
<evidence type="ECO:0000313" key="3">
    <source>
        <dbReference type="Proteomes" id="UP000317650"/>
    </source>
</evidence>
<evidence type="ECO:0000256" key="1">
    <source>
        <dbReference type="SAM" id="MobiDB-lite"/>
    </source>
</evidence>
<dbReference type="Gene3D" id="1.10.238.10">
    <property type="entry name" value="EF-hand"/>
    <property type="match status" value="1"/>
</dbReference>
<reference evidence="2 3" key="1">
    <citation type="journal article" date="2019" name="Nat. Plants">
        <title>Genome sequencing of Musa balbisiana reveals subgenome evolution and function divergence in polyploid bananas.</title>
        <authorList>
            <person name="Yao X."/>
        </authorList>
    </citation>
    <scope>NUCLEOTIDE SEQUENCE [LARGE SCALE GENOMIC DNA]</scope>
    <source>
        <strain evidence="3">cv. DH-PKW</strain>
        <tissue evidence="2">Leaves</tissue>
    </source>
</reference>
<dbReference type="EMBL" id="PYDT01000011">
    <property type="protein sequence ID" value="THU44049.1"/>
    <property type="molecule type" value="Genomic_DNA"/>
</dbReference>
<sequence>MAELLTRQQIAEFKEAFSLFDKDGNGRPSLPSPSPLPPAPTFPFSCFYRPLSFSRRQEEEGSDSRKAETSPRQSKHGDDRPSPSKCGQFCSSCTVL</sequence>
<name>A0A4S8I8S5_MUSBA</name>
<organism evidence="2 3">
    <name type="scientific">Musa balbisiana</name>
    <name type="common">Banana</name>
    <dbReference type="NCBI Taxonomy" id="52838"/>
    <lineage>
        <taxon>Eukaryota</taxon>
        <taxon>Viridiplantae</taxon>
        <taxon>Streptophyta</taxon>
        <taxon>Embryophyta</taxon>
        <taxon>Tracheophyta</taxon>
        <taxon>Spermatophyta</taxon>
        <taxon>Magnoliopsida</taxon>
        <taxon>Liliopsida</taxon>
        <taxon>Zingiberales</taxon>
        <taxon>Musaceae</taxon>
        <taxon>Musa</taxon>
    </lineage>
</organism>
<evidence type="ECO:0008006" key="4">
    <source>
        <dbReference type="Google" id="ProtNLM"/>
    </source>
</evidence>
<dbReference type="Proteomes" id="UP000317650">
    <property type="component" value="Chromosome 2"/>
</dbReference>
<dbReference type="InterPro" id="IPR011992">
    <property type="entry name" value="EF-hand-dom_pair"/>
</dbReference>
<keyword evidence="3" id="KW-1185">Reference proteome</keyword>
<comment type="caution">
    <text evidence="2">The sequence shown here is derived from an EMBL/GenBank/DDBJ whole genome shotgun (WGS) entry which is preliminary data.</text>
</comment>
<evidence type="ECO:0000313" key="2">
    <source>
        <dbReference type="EMBL" id="THU44049.1"/>
    </source>
</evidence>
<dbReference type="SUPFAM" id="SSF47473">
    <property type="entry name" value="EF-hand"/>
    <property type="match status" value="1"/>
</dbReference>
<gene>
    <name evidence="2" type="ORF">C4D60_Mb02t03270</name>
</gene>
<protein>
    <recommendedName>
        <fullName evidence="4">EF-hand domain-containing protein</fullName>
    </recommendedName>
</protein>
<feature type="compositionally biased region" description="Pro residues" evidence="1">
    <location>
        <begin position="30"/>
        <end position="41"/>
    </location>
</feature>
<feature type="compositionally biased region" description="Basic and acidic residues" evidence="1">
    <location>
        <begin position="55"/>
        <end position="82"/>
    </location>
</feature>
<accession>A0A4S8I8S5</accession>